<organism evidence="2 3">
    <name type="scientific">Steinernema glaseri</name>
    <dbReference type="NCBI Taxonomy" id="37863"/>
    <lineage>
        <taxon>Eukaryota</taxon>
        <taxon>Metazoa</taxon>
        <taxon>Ecdysozoa</taxon>
        <taxon>Nematoda</taxon>
        <taxon>Chromadorea</taxon>
        <taxon>Rhabditida</taxon>
        <taxon>Tylenchina</taxon>
        <taxon>Panagrolaimomorpha</taxon>
        <taxon>Strongyloidoidea</taxon>
        <taxon>Steinernematidae</taxon>
        <taxon>Steinernema</taxon>
    </lineage>
</organism>
<evidence type="ECO:0000256" key="1">
    <source>
        <dbReference type="SAM" id="MobiDB-lite"/>
    </source>
</evidence>
<evidence type="ECO:0000313" key="2">
    <source>
        <dbReference type="Proteomes" id="UP000095287"/>
    </source>
</evidence>
<dbReference type="AlphaFoldDB" id="A0A1I7Z0N8"/>
<feature type="region of interest" description="Disordered" evidence="1">
    <location>
        <begin position="93"/>
        <end position="147"/>
    </location>
</feature>
<evidence type="ECO:0000313" key="3">
    <source>
        <dbReference type="WBParaSite" id="L893_g21593.t1"/>
    </source>
</evidence>
<sequence>MTTTICSRSKRATQRQWLCVESGTMVRGGKTKENRTNRIISLARHKSDIARQGYLLKKTESEQVNRWRQDRDIRGSSESYGYDSDAAYPVNFDSSPGIHISQWSSQNEDMAVDQGAEGLPAEEGLGDDPQQLEPWQQTARQRTTQYK</sequence>
<protein>
    <submittedName>
        <fullName evidence="3">Stc1 domain-containing protein</fullName>
    </submittedName>
</protein>
<name>A0A1I7Z0N8_9BILA</name>
<keyword evidence="2" id="KW-1185">Reference proteome</keyword>
<accession>A0A1I7Z0N8</accession>
<proteinExistence type="predicted"/>
<feature type="compositionally biased region" description="Polar residues" evidence="1">
    <location>
        <begin position="133"/>
        <end position="147"/>
    </location>
</feature>
<dbReference type="Proteomes" id="UP000095287">
    <property type="component" value="Unplaced"/>
</dbReference>
<dbReference type="WBParaSite" id="L893_g21593.t1">
    <property type="protein sequence ID" value="L893_g21593.t1"/>
    <property type="gene ID" value="L893_g21593"/>
</dbReference>
<reference evidence="3" key="1">
    <citation type="submission" date="2016-11" db="UniProtKB">
        <authorList>
            <consortium name="WormBaseParasite"/>
        </authorList>
    </citation>
    <scope>IDENTIFICATION</scope>
</reference>